<name>A0A1P8JQ25_9BURK</name>
<protein>
    <recommendedName>
        <fullName evidence="3">HPt domain-containing protein</fullName>
    </recommendedName>
</protein>
<proteinExistence type="predicted"/>
<sequence length="153" mass="16838">MDEACASPRGRQLFKLSSARHAAAARRLTPELPDMVFDLDMVAGLRRAGGDRRAYLDLLRRFGRNQRSFATQLRAPMARQDWSTAECVVHGCALAADRIGAHHLAARAQVLETALHERLDMGQLRPLVREVAALVQALAQQLHAQLAPDAARA</sequence>
<dbReference type="GO" id="GO:0000160">
    <property type="term" value="P:phosphorelay signal transduction system"/>
    <property type="evidence" value="ECO:0007669"/>
    <property type="project" value="InterPro"/>
</dbReference>
<dbReference type="Gene3D" id="1.20.120.160">
    <property type="entry name" value="HPT domain"/>
    <property type="match status" value="1"/>
</dbReference>
<organism evidence="1 2">
    <name type="scientific">Rhodoferax koreensis</name>
    <dbReference type="NCBI Taxonomy" id="1842727"/>
    <lineage>
        <taxon>Bacteria</taxon>
        <taxon>Pseudomonadati</taxon>
        <taxon>Pseudomonadota</taxon>
        <taxon>Betaproteobacteria</taxon>
        <taxon>Burkholderiales</taxon>
        <taxon>Comamonadaceae</taxon>
        <taxon>Rhodoferax</taxon>
    </lineage>
</organism>
<dbReference type="KEGG" id="rhy:RD110_00380"/>
<keyword evidence="2" id="KW-1185">Reference proteome</keyword>
<evidence type="ECO:0000313" key="2">
    <source>
        <dbReference type="Proteomes" id="UP000186609"/>
    </source>
</evidence>
<evidence type="ECO:0000313" key="1">
    <source>
        <dbReference type="EMBL" id="APW35860.1"/>
    </source>
</evidence>
<dbReference type="AlphaFoldDB" id="A0A1P8JQ25"/>
<dbReference type="InterPro" id="IPR036641">
    <property type="entry name" value="HPT_dom_sf"/>
</dbReference>
<dbReference type="SUPFAM" id="SSF47226">
    <property type="entry name" value="Histidine-containing phosphotransfer domain, HPT domain"/>
    <property type="match status" value="1"/>
</dbReference>
<dbReference type="Proteomes" id="UP000186609">
    <property type="component" value="Chromosome"/>
</dbReference>
<reference evidence="1 2" key="1">
    <citation type="submission" date="2017-01" db="EMBL/GenBank/DDBJ databases">
        <authorList>
            <person name="Mah S.A."/>
            <person name="Swanson W.J."/>
            <person name="Moy G.W."/>
            <person name="Vacquier V.D."/>
        </authorList>
    </citation>
    <scope>NUCLEOTIDE SEQUENCE [LARGE SCALE GENOMIC DNA]</scope>
    <source>
        <strain evidence="1 2">DCY110</strain>
    </source>
</reference>
<evidence type="ECO:0008006" key="3">
    <source>
        <dbReference type="Google" id="ProtNLM"/>
    </source>
</evidence>
<accession>A0A1P8JQ25</accession>
<gene>
    <name evidence="1" type="ORF">RD110_00380</name>
</gene>
<dbReference type="EMBL" id="CP019236">
    <property type="protein sequence ID" value="APW35860.1"/>
    <property type="molecule type" value="Genomic_DNA"/>
</dbReference>
<dbReference type="STRING" id="1842727.RD110_00380"/>